<protein>
    <recommendedName>
        <fullName evidence="4">Tetraspanin</fullName>
    </recommendedName>
</protein>
<organism evidence="2 3">
    <name type="scientific">Sparassis crispa</name>
    <dbReference type="NCBI Taxonomy" id="139825"/>
    <lineage>
        <taxon>Eukaryota</taxon>
        <taxon>Fungi</taxon>
        <taxon>Dikarya</taxon>
        <taxon>Basidiomycota</taxon>
        <taxon>Agaricomycotina</taxon>
        <taxon>Agaricomycetes</taxon>
        <taxon>Polyporales</taxon>
        <taxon>Sparassidaceae</taxon>
        <taxon>Sparassis</taxon>
    </lineage>
</organism>
<keyword evidence="1" id="KW-0472">Membrane</keyword>
<dbReference type="AlphaFoldDB" id="A0A401GJR3"/>
<feature type="transmembrane region" description="Helical" evidence="1">
    <location>
        <begin position="98"/>
        <end position="118"/>
    </location>
</feature>
<feature type="transmembrane region" description="Helical" evidence="1">
    <location>
        <begin position="125"/>
        <end position="151"/>
    </location>
</feature>
<proteinExistence type="predicted"/>
<feature type="transmembrane region" description="Helical" evidence="1">
    <location>
        <begin position="226"/>
        <end position="248"/>
    </location>
</feature>
<reference evidence="2 3" key="1">
    <citation type="journal article" date="2018" name="Sci. Rep.">
        <title>Genome sequence of the cauliflower mushroom Sparassis crispa (Hanabiratake) and its association with beneficial usage.</title>
        <authorList>
            <person name="Kiyama R."/>
            <person name="Furutani Y."/>
            <person name="Kawaguchi K."/>
            <person name="Nakanishi T."/>
        </authorList>
    </citation>
    <scope>NUCLEOTIDE SEQUENCE [LARGE SCALE GENOMIC DNA]</scope>
</reference>
<dbReference type="OrthoDB" id="2279611at2759"/>
<evidence type="ECO:0000256" key="1">
    <source>
        <dbReference type="SAM" id="Phobius"/>
    </source>
</evidence>
<evidence type="ECO:0008006" key="4">
    <source>
        <dbReference type="Google" id="ProtNLM"/>
    </source>
</evidence>
<gene>
    <name evidence="2" type="ORF">SCP_0407900</name>
</gene>
<keyword evidence="1" id="KW-1133">Transmembrane helix</keyword>
<dbReference type="EMBL" id="BFAD01000004">
    <property type="protein sequence ID" value="GBE82406.1"/>
    <property type="molecule type" value="Genomic_DNA"/>
</dbReference>
<evidence type="ECO:0000313" key="3">
    <source>
        <dbReference type="Proteomes" id="UP000287166"/>
    </source>
</evidence>
<accession>A0A401GJR3</accession>
<dbReference type="RefSeq" id="XP_027613319.1">
    <property type="nucleotide sequence ID" value="XM_027757518.1"/>
</dbReference>
<keyword evidence="3" id="KW-1185">Reference proteome</keyword>
<keyword evidence="1" id="KW-0812">Transmembrane</keyword>
<dbReference type="InParanoid" id="A0A401GJR3"/>
<dbReference type="GeneID" id="38779323"/>
<feature type="transmembrane region" description="Helical" evidence="1">
    <location>
        <begin position="54"/>
        <end position="78"/>
    </location>
</feature>
<name>A0A401GJR3_9APHY</name>
<comment type="caution">
    <text evidence="2">The sequence shown here is derived from an EMBL/GenBank/DDBJ whole genome shotgun (WGS) entry which is preliminary data.</text>
</comment>
<sequence length="270" mass="29904">MTTARLPQTVFFATAVTSLHFLHSLFSDVLPHIFRTTFSRSSRLADTMLSSSKLLMAVWGVFDFCLLGSGVLMLALSIVWREPNLMINIALSTMHLNAALILAILFIVTFVISIGAMVQKNPGILGFVVLNWALIVDAIATLVVGTIIWFYSLQERNNYYAVWKMQTNTTRVAVQNEFSCCGYFLPNDTAAIGGFCVSDTFVNSLPTTSACVSHITAFADDMLQPIFTYIYFFMGIVLCLLLASLCVIKTRTEVERFRKIDAKRGGGGFV</sequence>
<dbReference type="STRING" id="139825.A0A401GJR3"/>
<evidence type="ECO:0000313" key="2">
    <source>
        <dbReference type="EMBL" id="GBE82406.1"/>
    </source>
</evidence>
<dbReference type="Proteomes" id="UP000287166">
    <property type="component" value="Unassembled WGS sequence"/>
</dbReference>